<feature type="compositionally biased region" description="Polar residues" evidence="8">
    <location>
        <begin position="562"/>
        <end position="577"/>
    </location>
</feature>
<gene>
    <name evidence="9" type="ORF">OFUS_LOCUS7687</name>
</gene>
<feature type="compositionally biased region" description="Low complexity" evidence="8">
    <location>
        <begin position="1247"/>
        <end position="1259"/>
    </location>
</feature>
<dbReference type="SUPFAM" id="SSF48371">
    <property type="entry name" value="ARM repeat"/>
    <property type="match status" value="1"/>
</dbReference>
<dbReference type="InterPro" id="IPR016024">
    <property type="entry name" value="ARM-type_fold"/>
</dbReference>
<feature type="compositionally biased region" description="Polar residues" evidence="8">
    <location>
        <begin position="1635"/>
        <end position="1647"/>
    </location>
</feature>
<feature type="region of interest" description="Disordered" evidence="8">
    <location>
        <begin position="540"/>
        <end position="587"/>
    </location>
</feature>
<feature type="region of interest" description="Disordered" evidence="8">
    <location>
        <begin position="1580"/>
        <end position="1647"/>
    </location>
</feature>
<protein>
    <submittedName>
        <fullName evidence="9">Uncharacterized protein</fullName>
    </submittedName>
</protein>
<dbReference type="InterPro" id="IPR051647">
    <property type="entry name" value="Mediator_comp_sub12"/>
</dbReference>
<feature type="compositionally biased region" description="Low complexity" evidence="8">
    <location>
        <begin position="1916"/>
        <end position="1943"/>
    </location>
</feature>
<feature type="compositionally biased region" description="Polar residues" evidence="8">
    <location>
        <begin position="1752"/>
        <end position="1763"/>
    </location>
</feature>
<dbReference type="InterPro" id="IPR021990">
    <property type="entry name" value="Mediator_Med12_LCEWAV"/>
</dbReference>
<reference evidence="9" key="1">
    <citation type="submission" date="2022-03" db="EMBL/GenBank/DDBJ databases">
        <authorList>
            <person name="Martin C."/>
        </authorList>
    </citation>
    <scope>NUCLEOTIDE SEQUENCE</scope>
</reference>
<name>A0A8J1Y1P0_OWEFU</name>
<feature type="compositionally biased region" description="Polar residues" evidence="8">
    <location>
        <begin position="1831"/>
        <end position="1865"/>
    </location>
</feature>
<evidence type="ECO:0000256" key="6">
    <source>
        <dbReference type="ARBA" id="ARBA00023163"/>
    </source>
</evidence>
<sequence length="1973" mass="220708">MAMFEGKAKKSRQVMDPSTEWTQVLCRFCREQNVKMHDHYHGGPPVQQTGFLTATQPTQLIDIQAVMKIWDYCMGLIRHMYEEGLLDRQEFLQWLVELLEKSKISEDIVTKVVMLQVLQYLDEFSLSTLLSRRLAHFCAKKMAHLCNESGCLSPRTQSPLVTAGSNGQMTTTSANQSLPSPLLTVLAEYNNCSQHRGLILLLSSALQCITLKCPTAMVWNYLGEGKSSSPFCGSPLDMLPCAPSSLPMPPGIENAHIRQGIRAAEQLICQRSQAVEARWSSDKCQQSTAGTTISRVLNLLDLLDRQNFEIADSSFPLDSLYSKMFNSPQAKDCNDIVQNDAPIVDLLCQWAVTTERAGDQRAFVVAKLLEKRQAEVQTEKYLENDMIDEKGSPDNEMMIPTGLPIYQSQLVTFLDEKAPVLETFETPQNRQAFGNLVLLFAELIRHDVFSHDAYMNLLIARGDLETAPLSTNQMAAIPLVTEPVSVEPVSGCGTPGVCGPSSVKSNLGSVKHIEPLDDPMKADLDNQIFDPQFDFFAYQDEQKPSPEQPASVKSIRSEKQDTQSPAVSHGPTPTQGQVHAPPPGKQQSRHLIYATHFPIPQDENSVHECNQRMVTLYGVGKSREEAKHTVRKVTKRLFSKLNLIDNKNSSEKYNMKSTFKKFQQLSYYDQHSVTSSCTMAVLEQVSSFVSRTSTYLPLLENISYLLDLMEYCLNINGLLEFAIQLLKEMKEVEFHASSLRGSYITSLCLCLVAILRKYHACLLLSPDLAIAAFEGLISVVKQCVNFISDCSSAERCILAYLHDLYTSSTYIKNRFQEDFASVCSKVKQVLYEMLTPTASNLRWDPNYLTHLITSANNQSKPERALVTQLSENPTNRYSFVINALLNVCNGQSIERLNETSILCAELTACCNKLSAEWLGLLKALCCSANHSNCGFIDALAQVDVTDLSIHDSLAVFTAILVARHCFSLHDFVYHVALPSLLSAIPTGGGDRDAETGARLTCHLLLRLFKTAPSGSMTAIPNVKNVCSIRLSSDRHLLAAAQSKLKQGPILAVLKLILILADSGNYEPKSKSAAEKSGDIITKLFSSLEDDEDMDMMLGTSSKRIGMKSVGLNQFAKHTLREMCSQSWVREKFLKDPQNLFQHDLLLDDQLTPKQRRHLLHIICYREPLKQTPFDDDDDEDDDIFDQKDRITKILQNLAMWSLRVNWLELQLMFKQATSIQMSNLLENIAKATIEVFQQQTEPKGSNKDGSTNGNNGNKTSRNDQEGSVWLVAPLISKLPGNVQGRVLRAAGQVLESGNNFWSRSKYDKDRSVQRSTSLLSHQPFLSLVLTCLKGQDEQREGLLNSLHSQLEKFLQTKDEKQFPSDNKIRQVMSEALQLRLSLVGGMFDTIQRNNSATTDWALLFVQLVCNGVVDTYNNSELFTSIIDMLCVMIHGTLVTDANPDKDDAKPSSNEGRKLYQNITKKLRKEVGDKSSEGINIVRQLIPLPKKMCEIIACQPFVDNKGQKSQGFENAEKKQGCLQVDQKMKVSPWDLLEGHKNPAPLSWSWFGAVKMERKPLKYEEQHRLLLYHTHNLEKPASHYLDPPVLPPEDLEPPPDKQEKAKTQTEEKPQTGVESDDGKKPTKKKRIKRVPSGSRNSSYMDVTSPRSSTFYNNEPVMYQQPQTNSWGSYNQTPMNPPYYGHGQQLPPGGPRFGAGFSPVKNKLHTMLNNRHPQGAANYMSPNMMQNQVSDQKKRQMLLRNELLRRTQMQQRNIGGSSSGNMFGQPPDPRMAGMNQQPLHPGMQNQPGYDQTSMMSGQSNPMMQQPGYAQAPSYNSNPSSGMMPNMAPPSGQSGNYLGHHQTPQSNFAPTRQHSFESQYGSMNQGPGPGSVAPQGPSQMHNIPSSNTMSGNYSSMAPQQSYMGPQNVPPSSHQVQQLQQQRMLAMQQRQQQTQQQQTTALLAGLRGHLSGGQPQQQQQQPPQYGQFQQPPQY</sequence>
<feature type="compositionally biased region" description="Polar residues" evidence="8">
    <location>
        <begin position="1775"/>
        <end position="1804"/>
    </location>
</feature>
<comment type="subcellular location">
    <subcellularLocation>
        <location evidence="1">Nucleus</location>
    </subcellularLocation>
</comment>
<evidence type="ECO:0000256" key="1">
    <source>
        <dbReference type="ARBA" id="ARBA00004123"/>
    </source>
</evidence>
<feature type="region of interest" description="Disordered" evidence="8">
    <location>
        <begin position="1239"/>
        <end position="1263"/>
    </location>
</feature>
<dbReference type="PANTHER" id="PTHR46007:SF11">
    <property type="entry name" value="MEDIATOR OF RNA POLYMERASE II TRANSCRIPTION SUBUNIT 12"/>
    <property type="match status" value="1"/>
</dbReference>
<dbReference type="GO" id="GO:0016592">
    <property type="term" value="C:mediator complex"/>
    <property type="evidence" value="ECO:0007669"/>
    <property type="project" value="TreeGrafter"/>
</dbReference>
<keyword evidence="7" id="KW-0539">Nucleus</keyword>
<evidence type="ECO:0000313" key="9">
    <source>
        <dbReference type="EMBL" id="CAH1781069.1"/>
    </source>
</evidence>
<feature type="region of interest" description="Disordered" evidence="8">
    <location>
        <begin position="1752"/>
        <end position="1973"/>
    </location>
</feature>
<dbReference type="Proteomes" id="UP000749559">
    <property type="component" value="Unassembled WGS sequence"/>
</dbReference>
<feature type="compositionally biased region" description="Low complexity" evidence="8">
    <location>
        <begin position="1951"/>
        <end position="1973"/>
    </location>
</feature>
<evidence type="ECO:0000256" key="8">
    <source>
        <dbReference type="SAM" id="MobiDB-lite"/>
    </source>
</evidence>
<feature type="compositionally biased region" description="Polar residues" evidence="8">
    <location>
        <begin position="1813"/>
        <end position="1823"/>
    </location>
</feature>
<evidence type="ECO:0000256" key="2">
    <source>
        <dbReference type="ARBA" id="ARBA00010289"/>
    </source>
</evidence>
<feature type="compositionally biased region" description="Basic and acidic residues" evidence="8">
    <location>
        <begin position="1596"/>
        <end position="1611"/>
    </location>
</feature>
<keyword evidence="3" id="KW-0678">Repressor</keyword>
<accession>A0A8J1Y1P0</accession>
<evidence type="ECO:0000256" key="5">
    <source>
        <dbReference type="ARBA" id="ARBA00023159"/>
    </source>
</evidence>
<evidence type="ECO:0000256" key="7">
    <source>
        <dbReference type="ARBA" id="ARBA00023242"/>
    </source>
</evidence>
<keyword evidence="4" id="KW-0805">Transcription regulation</keyword>
<evidence type="ECO:0000313" key="10">
    <source>
        <dbReference type="Proteomes" id="UP000749559"/>
    </source>
</evidence>
<comment type="similarity">
    <text evidence="2">Belongs to the Mediator complex subunit 12 family.</text>
</comment>
<dbReference type="GO" id="GO:0003713">
    <property type="term" value="F:transcription coactivator activity"/>
    <property type="evidence" value="ECO:0007669"/>
    <property type="project" value="TreeGrafter"/>
</dbReference>
<organism evidence="9 10">
    <name type="scientific">Owenia fusiformis</name>
    <name type="common">Polychaete worm</name>
    <dbReference type="NCBI Taxonomy" id="6347"/>
    <lineage>
        <taxon>Eukaryota</taxon>
        <taxon>Metazoa</taxon>
        <taxon>Spiralia</taxon>
        <taxon>Lophotrochozoa</taxon>
        <taxon>Annelida</taxon>
        <taxon>Polychaeta</taxon>
        <taxon>Sedentaria</taxon>
        <taxon>Canalipalpata</taxon>
        <taxon>Sabellida</taxon>
        <taxon>Oweniida</taxon>
        <taxon>Oweniidae</taxon>
        <taxon>Owenia</taxon>
    </lineage>
</organism>
<dbReference type="OrthoDB" id="20828at2759"/>
<keyword evidence="5" id="KW-0010">Activator</keyword>
<dbReference type="PANTHER" id="PTHR46007">
    <property type="entry name" value="MEDIATOR OF RNA POLYMERASE II TRANSCRIPTION SUBUNIT 12"/>
    <property type="match status" value="1"/>
</dbReference>
<comment type="caution">
    <text evidence="9">The sequence shown here is derived from an EMBL/GenBank/DDBJ whole genome shotgun (WGS) entry which is preliminary data.</text>
</comment>
<evidence type="ECO:0000256" key="3">
    <source>
        <dbReference type="ARBA" id="ARBA00022491"/>
    </source>
</evidence>
<evidence type="ECO:0000256" key="4">
    <source>
        <dbReference type="ARBA" id="ARBA00023015"/>
    </source>
</evidence>
<feature type="compositionally biased region" description="Polar residues" evidence="8">
    <location>
        <begin position="1876"/>
        <end position="1915"/>
    </location>
</feature>
<keyword evidence="10" id="KW-1185">Reference proteome</keyword>
<proteinExistence type="inferred from homology"/>
<dbReference type="Pfam" id="PF12145">
    <property type="entry name" value="Med12-LCEWAV"/>
    <property type="match status" value="1"/>
</dbReference>
<keyword evidence="6" id="KW-0804">Transcription</keyword>
<dbReference type="GO" id="GO:0045944">
    <property type="term" value="P:positive regulation of transcription by RNA polymerase II"/>
    <property type="evidence" value="ECO:0007669"/>
    <property type="project" value="TreeGrafter"/>
</dbReference>
<dbReference type="EMBL" id="CAIIXF020000004">
    <property type="protein sequence ID" value="CAH1781069.1"/>
    <property type="molecule type" value="Genomic_DNA"/>
</dbReference>